<organism evidence="1 2">
    <name type="scientific">Laccaria amethystina LaAM-08-1</name>
    <dbReference type="NCBI Taxonomy" id="1095629"/>
    <lineage>
        <taxon>Eukaryota</taxon>
        <taxon>Fungi</taxon>
        <taxon>Dikarya</taxon>
        <taxon>Basidiomycota</taxon>
        <taxon>Agaricomycotina</taxon>
        <taxon>Agaricomycetes</taxon>
        <taxon>Agaricomycetidae</taxon>
        <taxon>Agaricales</taxon>
        <taxon>Agaricineae</taxon>
        <taxon>Hydnangiaceae</taxon>
        <taxon>Laccaria</taxon>
    </lineage>
</organism>
<gene>
    <name evidence="1" type="ORF">K443DRAFT_552686</name>
</gene>
<dbReference type="HOGENOM" id="CLU_1992980_0_0_1"/>
<reference evidence="1 2" key="1">
    <citation type="submission" date="2014-04" db="EMBL/GenBank/DDBJ databases">
        <authorList>
            <consortium name="DOE Joint Genome Institute"/>
            <person name="Kuo A."/>
            <person name="Kohler A."/>
            <person name="Nagy L.G."/>
            <person name="Floudas D."/>
            <person name="Copeland A."/>
            <person name="Barry K.W."/>
            <person name="Cichocki N."/>
            <person name="Veneault-Fourrey C."/>
            <person name="LaButti K."/>
            <person name="Lindquist E.A."/>
            <person name="Lipzen A."/>
            <person name="Lundell T."/>
            <person name="Morin E."/>
            <person name="Murat C."/>
            <person name="Sun H."/>
            <person name="Tunlid A."/>
            <person name="Henrissat B."/>
            <person name="Grigoriev I.V."/>
            <person name="Hibbett D.S."/>
            <person name="Martin F."/>
            <person name="Nordberg H.P."/>
            <person name="Cantor M.N."/>
            <person name="Hua S.X."/>
        </authorList>
    </citation>
    <scope>NUCLEOTIDE SEQUENCE [LARGE SCALE GENOMIC DNA]</scope>
    <source>
        <strain evidence="1 2">LaAM-08-1</strain>
    </source>
</reference>
<proteinExistence type="predicted"/>
<keyword evidence="2" id="KW-1185">Reference proteome</keyword>
<protein>
    <submittedName>
        <fullName evidence="1">Unplaced genomic scaffold K443scaffold_68, whole genome shotgun sequence</fullName>
    </submittedName>
</protein>
<dbReference type="EMBL" id="KN838603">
    <property type="protein sequence ID" value="KIK01680.1"/>
    <property type="molecule type" value="Genomic_DNA"/>
</dbReference>
<dbReference type="Proteomes" id="UP000054477">
    <property type="component" value="Unassembled WGS sequence"/>
</dbReference>
<dbReference type="AlphaFoldDB" id="A0A0C9WSA7"/>
<evidence type="ECO:0000313" key="1">
    <source>
        <dbReference type="EMBL" id="KIK01680.1"/>
    </source>
</evidence>
<sequence length="125" mass="13672">MHWNLSLDLRAFPSGTRVLLGISGTSDLGGKFVGHRFTKTSIFKSSRHLRIRAAPCSLRRASSQLRHSTPFLVDGSILFKAFFYDDGGLFSSQDGARIYSRSASVRFAPLGSLLEFKPTAACGLC</sequence>
<reference evidence="2" key="2">
    <citation type="submission" date="2015-01" db="EMBL/GenBank/DDBJ databases">
        <title>Evolutionary Origins and Diversification of the Mycorrhizal Mutualists.</title>
        <authorList>
            <consortium name="DOE Joint Genome Institute"/>
            <consortium name="Mycorrhizal Genomics Consortium"/>
            <person name="Kohler A."/>
            <person name="Kuo A."/>
            <person name="Nagy L.G."/>
            <person name="Floudas D."/>
            <person name="Copeland A."/>
            <person name="Barry K.W."/>
            <person name="Cichocki N."/>
            <person name="Veneault-Fourrey C."/>
            <person name="LaButti K."/>
            <person name="Lindquist E.A."/>
            <person name="Lipzen A."/>
            <person name="Lundell T."/>
            <person name="Morin E."/>
            <person name="Murat C."/>
            <person name="Riley R."/>
            <person name="Ohm R."/>
            <person name="Sun H."/>
            <person name="Tunlid A."/>
            <person name="Henrissat B."/>
            <person name="Grigoriev I.V."/>
            <person name="Hibbett D.S."/>
            <person name="Martin F."/>
        </authorList>
    </citation>
    <scope>NUCLEOTIDE SEQUENCE [LARGE SCALE GENOMIC DNA]</scope>
    <source>
        <strain evidence="2">LaAM-08-1</strain>
    </source>
</reference>
<accession>A0A0C9WSA7</accession>
<name>A0A0C9WSA7_9AGAR</name>
<evidence type="ECO:0000313" key="2">
    <source>
        <dbReference type="Proteomes" id="UP000054477"/>
    </source>
</evidence>